<name>A0A4R6GHD7_9BURK</name>
<dbReference type="Pfam" id="PF00072">
    <property type="entry name" value="Response_reg"/>
    <property type="match status" value="1"/>
</dbReference>
<feature type="modified residue" description="4-aspartylphosphate" evidence="8">
    <location>
        <position position="55"/>
    </location>
</feature>
<evidence type="ECO:0000256" key="8">
    <source>
        <dbReference type="PROSITE-ProRule" id="PRU00169"/>
    </source>
</evidence>
<evidence type="ECO:0000256" key="3">
    <source>
        <dbReference type="ARBA" id="ARBA00022553"/>
    </source>
</evidence>
<dbReference type="InterPro" id="IPR001867">
    <property type="entry name" value="OmpR/PhoB-type_DNA-bd"/>
</dbReference>
<organism evidence="12 13">
    <name type="scientific">Herminiimonas fonticola</name>
    <dbReference type="NCBI Taxonomy" id="303380"/>
    <lineage>
        <taxon>Bacteria</taxon>
        <taxon>Pseudomonadati</taxon>
        <taxon>Pseudomonadota</taxon>
        <taxon>Betaproteobacteria</taxon>
        <taxon>Burkholderiales</taxon>
        <taxon>Oxalobacteraceae</taxon>
        <taxon>Herminiimonas</taxon>
    </lineage>
</organism>
<dbReference type="AlphaFoldDB" id="A0A4R6GHD7"/>
<evidence type="ECO:0000256" key="4">
    <source>
        <dbReference type="ARBA" id="ARBA00023012"/>
    </source>
</evidence>
<gene>
    <name evidence="12" type="ORF">EV677_0164</name>
</gene>
<evidence type="ECO:0000256" key="2">
    <source>
        <dbReference type="ARBA" id="ARBA00022490"/>
    </source>
</evidence>
<dbReference type="InterPro" id="IPR011006">
    <property type="entry name" value="CheY-like_superfamily"/>
</dbReference>
<dbReference type="PANTHER" id="PTHR48111">
    <property type="entry name" value="REGULATOR OF RPOS"/>
    <property type="match status" value="1"/>
</dbReference>
<feature type="DNA-binding region" description="OmpR/PhoB-type" evidence="9">
    <location>
        <begin position="136"/>
        <end position="236"/>
    </location>
</feature>
<dbReference type="PROSITE" id="PS50110">
    <property type="entry name" value="RESPONSE_REGULATORY"/>
    <property type="match status" value="1"/>
</dbReference>
<dbReference type="Pfam" id="PF00486">
    <property type="entry name" value="Trans_reg_C"/>
    <property type="match status" value="1"/>
</dbReference>
<dbReference type="GO" id="GO:0000156">
    <property type="term" value="F:phosphorelay response regulator activity"/>
    <property type="evidence" value="ECO:0007669"/>
    <property type="project" value="TreeGrafter"/>
</dbReference>
<dbReference type="InterPro" id="IPR001789">
    <property type="entry name" value="Sig_transdc_resp-reg_receiver"/>
</dbReference>
<protein>
    <submittedName>
        <fullName evidence="12">Winged helix family two component transcriptional regulator</fullName>
    </submittedName>
</protein>
<evidence type="ECO:0000256" key="1">
    <source>
        <dbReference type="ARBA" id="ARBA00004496"/>
    </source>
</evidence>
<evidence type="ECO:0000259" key="10">
    <source>
        <dbReference type="PROSITE" id="PS50110"/>
    </source>
</evidence>
<evidence type="ECO:0000313" key="12">
    <source>
        <dbReference type="EMBL" id="TDN93634.1"/>
    </source>
</evidence>
<dbReference type="GO" id="GO:0032993">
    <property type="term" value="C:protein-DNA complex"/>
    <property type="evidence" value="ECO:0007669"/>
    <property type="project" value="TreeGrafter"/>
</dbReference>
<reference evidence="12 13" key="1">
    <citation type="submission" date="2019-03" db="EMBL/GenBank/DDBJ databases">
        <title>Genomic Encyclopedia of Type Strains, Phase IV (KMG-IV): sequencing the most valuable type-strain genomes for metagenomic binning, comparative biology and taxonomic classification.</title>
        <authorList>
            <person name="Goeker M."/>
        </authorList>
    </citation>
    <scope>NUCLEOTIDE SEQUENCE [LARGE SCALE GENOMIC DNA]</scope>
    <source>
        <strain evidence="12 13">DSM 18555</strain>
    </source>
</reference>
<keyword evidence="5" id="KW-0805">Transcription regulation</keyword>
<dbReference type="SUPFAM" id="SSF46894">
    <property type="entry name" value="C-terminal effector domain of the bipartite response regulators"/>
    <property type="match status" value="1"/>
</dbReference>
<dbReference type="InterPro" id="IPR036388">
    <property type="entry name" value="WH-like_DNA-bd_sf"/>
</dbReference>
<dbReference type="Proteomes" id="UP000294737">
    <property type="component" value="Unassembled WGS sequence"/>
</dbReference>
<keyword evidence="13" id="KW-1185">Reference proteome</keyword>
<dbReference type="GO" id="GO:0006355">
    <property type="term" value="P:regulation of DNA-templated transcription"/>
    <property type="evidence" value="ECO:0007669"/>
    <property type="project" value="InterPro"/>
</dbReference>
<dbReference type="Gene3D" id="1.10.10.10">
    <property type="entry name" value="Winged helix-like DNA-binding domain superfamily/Winged helix DNA-binding domain"/>
    <property type="match status" value="1"/>
</dbReference>
<evidence type="ECO:0000256" key="5">
    <source>
        <dbReference type="ARBA" id="ARBA00023015"/>
    </source>
</evidence>
<dbReference type="SMART" id="SM00862">
    <property type="entry name" value="Trans_reg_C"/>
    <property type="match status" value="1"/>
</dbReference>
<dbReference type="SMART" id="SM00448">
    <property type="entry name" value="REC"/>
    <property type="match status" value="1"/>
</dbReference>
<dbReference type="EMBL" id="SNWF01000004">
    <property type="protein sequence ID" value="TDN93634.1"/>
    <property type="molecule type" value="Genomic_DNA"/>
</dbReference>
<sequence>MSETTTVLIVDDDEEIRDLLANYLAGFSIQAQAVGDGAAMRSAMETGHFDAIILDLMLPGEDGLSLCRQLRASTDIPIIILTARGESIDRVVGLELGADDYVMKPFDPRELVARIHTILRRTKDGKKREQAADGSDDQWHFEGWTINRLARQLVTPQKMVVPLSNAEYRLLSVFIERPHRVLSRDQLMDAARGHNATAFDRSIDLLVSRLRQKLEEDPKDPKFLKTVRGEGYLFDAKVVR</sequence>
<dbReference type="Gene3D" id="3.40.50.2300">
    <property type="match status" value="1"/>
</dbReference>
<dbReference type="GO" id="GO:0000976">
    <property type="term" value="F:transcription cis-regulatory region binding"/>
    <property type="evidence" value="ECO:0007669"/>
    <property type="project" value="TreeGrafter"/>
</dbReference>
<dbReference type="InterPro" id="IPR039420">
    <property type="entry name" value="WalR-like"/>
</dbReference>
<dbReference type="InterPro" id="IPR016032">
    <property type="entry name" value="Sig_transdc_resp-reg_C-effctor"/>
</dbReference>
<dbReference type="GO" id="GO:0005829">
    <property type="term" value="C:cytosol"/>
    <property type="evidence" value="ECO:0007669"/>
    <property type="project" value="TreeGrafter"/>
</dbReference>
<dbReference type="PROSITE" id="PS51755">
    <property type="entry name" value="OMPR_PHOB"/>
    <property type="match status" value="1"/>
</dbReference>
<dbReference type="PANTHER" id="PTHR48111:SF4">
    <property type="entry name" value="DNA-BINDING DUAL TRANSCRIPTIONAL REGULATOR OMPR"/>
    <property type="match status" value="1"/>
</dbReference>
<evidence type="ECO:0000256" key="9">
    <source>
        <dbReference type="PROSITE-ProRule" id="PRU01091"/>
    </source>
</evidence>
<dbReference type="FunFam" id="1.10.10.10:FF:000099">
    <property type="entry name" value="Two-component system response regulator TorR"/>
    <property type="match status" value="1"/>
</dbReference>
<proteinExistence type="predicted"/>
<keyword evidence="4" id="KW-0902">Two-component regulatory system</keyword>
<dbReference type="SUPFAM" id="SSF52172">
    <property type="entry name" value="CheY-like"/>
    <property type="match status" value="1"/>
</dbReference>
<comment type="subcellular location">
    <subcellularLocation>
        <location evidence="1">Cytoplasm</location>
    </subcellularLocation>
</comment>
<dbReference type="CDD" id="cd00383">
    <property type="entry name" value="trans_reg_C"/>
    <property type="match status" value="1"/>
</dbReference>
<evidence type="ECO:0000259" key="11">
    <source>
        <dbReference type="PROSITE" id="PS51755"/>
    </source>
</evidence>
<feature type="domain" description="OmpR/PhoB-type" evidence="11">
    <location>
        <begin position="136"/>
        <end position="236"/>
    </location>
</feature>
<accession>A0A4R6GHD7</accession>
<feature type="domain" description="Response regulatory" evidence="10">
    <location>
        <begin position="6"/>
        <end position="119"/>
    </location>
</feature>
<keyword evidence="7" id="KW-0804">Transcription</keyword>
<evidence type="ECO:0000256" key="7">
    <source>
        <dbReference type="ARBA" id="ARBA00023163"/>
    </source>
</evidence>
<dbReference type="RefSeq" id="WP_206604442.1">
    <property type="nucleotide sequence ID" value="NZ_PTLZ01000001.1"/>
</dbReference>
<dbReference type="Gene3D" id="6.10.250.690">
    <property type="match status" value="1"/>
</dbReference>
<dbReference type="FunFam" id="3.40.50.2300:FF:000001">
    <property type="entry name" value="DNA-binding response regulator PhoB"/>
    <property type="match status" value="1"/>
</dbReference>
<keyword evidence="2" id="KW-0963">Cytoplasm</keyword>
<evidence type="ECO:0000313" key="13">
    <source>
        <dbReference type="Proteomes" id="UP000294737"/>
    </source>
</evidence>
<keyword evidence="6 9" id="KW-0238">DNA-binding</keyword>
<keyword evidence="3 8" id="KW-0597">Phosphoprotein</keyword>
<evidence type="ECO:0000256" key="6">
    <source>
        <dbReference type="ARBA" id="ARBA00023125"/>
    </source>
</evidence>
<comment type="caution">
    <text evidence="12">The sequence shown here is derived from an EMBL/GenBank/DDBJ whole genome shotgun (WGS) entry which is preliminary data.</text>
</comment>